<dbReference type="AlphaFoldDB" id="A0A4P9ZLF5"/>
<feature type="domain" description="Cytidylate kinase" evidence="8">
    <location>
        <begin position="17"/>
        <end position="123"/>
    </location>
</feature>
<dbReference type="Proteomes" id="UP000268162">
    <property type="component" value="Unassembled WGS sequence"/>
</dbReference>
<evidence type="ECO:0000313" key="9">
    <source>
        <dbReference type="EMBL" id="RKP34124.1"/>
    </source>
</evidence>
<comment type="catalytic activity">
    <reaction evidence="6">
        <text>dCMP + ATP = dCDP + ADP</text>
        <dbReference type="Rhea" id="RHEA:25094"/>
        <dbReference type="ChEBI" id="CHEBI:30616"/>
        <dbReference type="ChEBI" id="CHEBI:57566"/>
        <dbReference type="ChEBI" id="CHEBI:58593"/>
        <dbReference type="ChEBI" id="CHEBI:456216"/>
        <dbReference type="EC" id="2.7.4.25"/>
    </reaction>
</comment>
<dbReference type="CDD" id="cd02020">
    <property type="entry name" value="CMPK"/>
    <property type="match status" value="1"/>
</dbReference>
<dbReference type="GO" id="GO:0036431">
    <property type="term" value="F:dCMP kinase activity"/>
    <property type="evidence" value="ECO:0007669"/>
    <property type="project" value="InterPro"/>
</dbReference>
<dbReference type="SUPFAM" id="SSF52540">
    <property type="entry name" value="P-loop containing nucleoside triphosphate hydrolases"/>
    <property type="match status" value="1"/>
</dbReference>
<keyword evidence="10" id="KW-1185">Reference proteome</keyword>
<dbReference type="GO" id="GO:0005524">
    <property type="term" value="F:ATP binding"/>
    <property type="evidence" value="ECO:0007669"/>
    <property type="project" value="UniProtKB-KW"/>
</dbReference>
<evidence type="ECO:0000313" key="10">
    <source>
        <dbReference type="Proteomes" id="UP000268162"/>
    </source>
</evidence>
<evidence type="ECO:0000256" key="1">
    <source>
        <dbReference type="ARBA" id="ARBA00012906"/>
    </source>
</evidence>
<protein>
    <recommendedName>
        <fullName evidence="1">(d)CMP kinase</fullName>
        <ecNumber evidence="1">2.7.4.25</ecNumber>
    </recommendedName>
</protein>
<evidence type="ECO:0000256" key="6">
    <source>
        <dbReference type="ARBA" id="ARBA00047615"/>
    </source>
</evidence>
<proteinExistence type="predicted"/>
<dbReference type="InterPro" id="IPR011994">
    <property type="entry name" value="Cytidylate_kinase_dom"/>
</dbReference>
<gene>
    <name evidence="9" type="ORF">BJ085DRAFT_39434</name>
</gene>
<evidence type="ECO:0000256" key="7">
    <source>
        <dbReference type="ARBA" id="ARBA00048478"/>
    </source>
</evidence>
<keyword evidence="5" id="KW-0067">ATP-binding</keyword>
<accession>A0A4P9ZLF5</accession>
<evidence type="ECO:0000259" key="8">
    <source>
        <dbReference type="Pfam" id="PF02224"/>
    </source>
</evidence>
<dbReference type="STRING" id="215637.A0A4P9ZLF5"/>
<keyword evidence="3" id="KW-0547">Nucleotide-binding</keyword>
<dbReference type="EC" id="2.7.4.25" evidence="1"/>
<evidence type="ECO:0000256" key="5">
    <source>
        <dbReference type="ARBA" id="ARBA00022840"/>
    </source>
</evidence>
<dbReference type="GO" id="GO:0006139">
    <property type="term" value="P:nucleobase-containing compound metabolic process"/>
    <property type="evidence" value="ECO:0007669"/>
    <property type="project" value="InterPro"/>
</dbReference>
<name>A0A4P9ZLF5_9FUNG</name>
<dbReference type="Pfam" id="PF02224">
    <property type="entry name" value="Cytidylate_kin"/>
    <property type="match status" value="1"/>
</dbReference>
<keyword evidence="4 9" id="KW-0418">Kinase</keyword>
<dbReference type="InterPro" id="IPR027417">
    <property type="entry name" value="P-loop_NTPase"/>
</dbReference>
<evidence type="ECO:0000256" key="2">
    <source>
        <dbReference type="ARBA" id="ARBA00022679"/>
    </source>
</evidence>
<dbReference type="EMBL" id="ML003350">
    <property type="protein sequence ID" value="RKP34124.1"/>
    <property type="molecule type" value="Genomic_DNA"/>
</dbReference>
<organism evidence="9 10">
    <name type="scientific">Dimargaris cristalligena</name>
    <dbReference type="NCBI Taxonomy" id="215637"/>
    <lineage>
        <taxon>Eukaryota</taxon>
        <taxon>Fungi</taxon>
        <taxon>Fungi incertae sedis</taxon>
        <taxon>Zoopagomycota</taxon>
        <taxon>Kickxellomycotina</taxon>
        <taxon>Dimargaritomycetes</taxon>
        <taxon>Dimargaritales</taxon>
        <taxon>Dimargaritaceae</taxon>
        <taxon>Dimargaris</taxon>
    </lineage>
</organism>
<evidence type="ECO:0000256" key="3">
    <source>
        <dbReference type="ARBA" id="ARBA00022741"/>
    </source>
</evidence>
<comment type="catalytic activity">
    <reaction evidence="7">
        <text>CMP + ATP = CDP + ADP</text>
        <dbReference type="Rhea" id="RHEA:11600"/>
        <dbReference type="ChEBI" id="CHEBI:30616"/>
        <dbReference type="ChEBI" id="CHEBI:58069"/>
        <dbReference type="ChEBI" id="CHEBI:60377"/>
        <dbReference type="ChEBI" id="CHEBI:456216"/>
        <dbReference type="EC" id="2.7.4.25"/>
    </reaction>
</comment>
<sequence length="139" mass="15530">MAGVAPSQQSTSPSHSTVDLVIDGRDVGTSVFPEAELKIYLDADATVRARRRFDQLTQQRPGPEVAPTPSIQFDEVLEDIKQRDLADFTRKHSPLRRASDAILIDSTGLTFAEQVQKITDLVRERYSLPNEKHNVTKSQ</sequence>
<evidence type="ECO:0000256" key="4">
    <source>
        <dbReference type="ARBA" id="ARBA00022777"/>
    </source>
</evidence>
<keyword evidence="2" id="KW-0808">Transferase</keyword>
<dbReference type="Gene3D" id="3.40.50.300">
    <property type="entry name" value="P-loop containing nucleotide triphosphate hydrolases"/>
    <property type="match status" value="1"/>
</dbReference>
<reference evidence="10" key="1">
    <citation type="journal article" date="2018" name="Nat. Microbiol.">
        <title>Leveraging single-cell genomics to expand the fungal tree of life.</title>
        <authorList>
            <person name="Ahrendt S.R."/>
            <person name="Quandt C.A."/>
            <person name="Ciobanu D."/>
            <person name="Clum A."/>
            <person name="Salamov A."/>
            <person name="Andreopoulos B."/>
            <person name="Cheng J.F."/>
            <person name="Woyke T."/>
            <person name="Pelin A."/>
            <person name="Henrissat B."/>
            <person name="Reynolds N.K."/>
            <person name="Benny G.L."/>
            <person name="Smith M.E."/>
            <person name="James T.Y."/>
            <person name="Grigoriev I.V."/>
        </authorList>
    </citation>
    <scope>NUCLEOTIDE SEQUENCE [LARGE SCALE GENOMIC DNA]</scope>
    <source>
        <strain evidence="10">RSA 468</strain>
    </source>
</reference>